<dbReference type="Gene3D" id="3.30.70.330">
    <property type="match status" value="2"/>
</dbReference>
<feature type="compositionally biased region" description="Polar residues" evidence="3">
    <location>
        <begin position="87"/>
        <end position="96"/>
    </location>
</feature>
<dbReference type="InterPro" id="IPR035979">
    <property type="entry name" value="RBD_domain_sf"/>
</dbReference>
<sequence>MFLLRRAAVRAISATPSKAFLAKPRLIATFTPSTLRTHKQQWATAFQRRFASDDADKTDAEQAAAADVPENFAQTAEEPPMEEGLTPAQQDAQAEPTNEEETIGTAALEQVAKVADSASSGQTSATPRDETVVPRPQLYIGNLYYEITADQLKKVFSRFGTVVSVKIVYDNRGLSRGFGYVEFEKVEDAQAAVKDLDTQVFEGRNLVVQFNRAKPSRDGGPGSTFGSNEPSKTLFIGNMSFEMSDKDLNDLFRNIRNVMDVRVAIDRRTGQPRGFAHADFTDVASATKAKEILGDKIIYGRQLRIDYSKSSTTRSDGPRRDDRRDNRRDDRGYNKRADSGTSE</sequence>
<feature type="domain" description="RRM" evidence="4">
    <location>
        <begin position="232"/>
        <end position="310"/>
    </location>
</feature>
<dbReference type="SUPFAM" id="SSF54928">
    <property type="entry name" value="RNA-binding domain, RBD"/>
    <property type="match status" value="2"/>
</dbReference>
<gene>
    <name evidence="5" type="ORF">BDU57DRAFT_95061</name>
</gene>
<dbReference type="Proteomes" id="UP000800096">
    <property type="component" value="Unassembled WGS sequence"/>
</dbReference>
<dbReference type="OrthoDB" id="6730379at2759"/>
<evidence type="ECO:0000313" key="6">
    <source>
        <dbReference type="Proteomes" id="UP000800096"/>
    </source>
</evidence>
<feature type="region of interest" description="Disordered" evidence="3">
    <location>
        <begin position="307"/>
        <end position="343"/>
    </location>
</feature>
<dbReference type="CDD" id="cd00590">
    <property type="entry name" value="RRM_SF"/>
    <property type="match status" value="1"/>
</dbReference>
<dbReference type="PROSITE" id="PS50102">
    <property type="entry name" value="RRM"/>
    <property type="match status" value="2"/>
</dbReference>
<protein>
    <recommendedName>
        <fullName evidence="4">RRM domain-containing protein</fullName>
    </recommendedName>
</protein>
<accession>A0A6A5QAQ8</accession>
<dbReference type="GO" id="GO:0003723">
    <property type="term" value="F:RNA binding"/>
    <property type="evidence" value="ECO:0007669"/>
    <property type="project" value="UniProtKB-UniRule"/>
</dbReference>
<dbReference type="Pfam" id="PF00076">
    <property type="entry name" value="RRM_1"/>
    <property type="match status" value="2"/>
</dbReference>
<dbReference type="InterPro" id="IPR012677">
    <property type="entry name" value="Nucleotide-bd_a/b_plait_sf"/>
</dbReference>
<dbReference type="PANTHER" id="PTHR48027">
    <property type="entry name" value="HETEROGENEOUS NUCLEAR RIBONUCLEOPROTEIN 87F-RELATED"/>
    <property type="match status" value="1"/>
</dbReference>
<feature type="domain" description="RRM" evidence="4">
    <location>
        <begin position="136"/>
        <end position="213"/>
    </location>
</feature>
<name>A0A6A5QAQ8_AMPQU</name>
<dbReference type="EMBL" id="ML979143">
    <property type="protein sequence ID" value="KAF1911604.1"/>
    <property type="molecule type" value="Genomic_DNA"/>
</dbReference>
<evidence type="ECO:0000256" key="2">
    <source>
        <dbReference type="PROSITE-ProRule" id="PRU00176"/>
    </source>
</evidence>
<dbReference type="InterPro" id="IPR052462">
    <property type="entry name" value="SLIRP/GR-RBP-like"/>
</dbReference>
<feature type="compositionally biased region" description="Basic and acidic residues" evidence="3">
    <location>
        <begin position="316"/>
        <end position="343"/>
    </location>
</feature>
<keyword evidence="6" id="KW-1185">Reference proteome</keyword>
<evidence type="ECO:0000259" key="4">
    <source>
        <dbReference type="PROSITE" id="PS50102"/>
    </source>
</evidence>
<dbReference type="InterPro" id="IPR000504">
    <property type="entry name" value="RRM_dom"/>
</dbReference>
<keyword evidence="1 2" id="KW-0694">RNA-binding</keyword>
<evidence type="ECO:0000313" key="5">
    <source>
        <dbReference type="EMBL" id="KAF1911604.1"/>
    </source>
</evidence>
<organism evidence="5 6">
    <name type="scientific">Ampelomyces quisqualis</name>
    <name type="common">Powdery mildew agent</name>
    <dbReference type="NCBI Taxonomy" id="50730"/>
    <lineage>
        <taxon>Eukaryota</taxon>
        <taxon>Fungi</taxon>
        <taxon>Dikarya</taxon>
        <taxon>Ascomycota</taxon>
        <taxon>Pezizomycotina</taxon>
        <taxon>Dothideomycetes</taxon>
        <taxon>Pleosporomycetidae</taxon>
        <taxon>Pleosporales</taxon>
        <taxon>Pleosporineae</taxon>
        <taxon>Phaeosphaeriaceae</taxon>
        <taxon>Ampelomyces</taxon>
    </lineage>
</organism>
<evidence type="ECO:0000256" key="3">
    <source>
        <dbReference type="SAM" id="MobiDB-lite"/>
    </source>
</evidence>
<proteinExistence type="predicted"/>
<feature type="region of interest" description="Disordered" evidence="3">
    <location>
        <begin position="75"/>
        <end position="102"/>
    </location>
</feature>
<dbReference type="AlphaFoldDB" id="A0A6A5QAQ8"/>
<evidence type="ECO:0000256" key="1">
    <source>
        <dbReference type="ARBA" id="ARBA00022884"/>
    </source>
</evidence>
<dbReference type="SMART" id="SM00360">
    <property type="entry name" value="RRM"/>
    <property type="match status" value="2"/>
</dbReference>
<reference evidence="5" key="1">
    <citation type="journal article" date="2020" name="Stud. Mycol.">
        <title>101 Dothideomycetes genomes: a test case for predicting lifestyles and emergence of pathogens.</title>
        <authorList>
            <person name="Haridas S."/>
            <person name="Albert R."/>
            <person name="Binder M."/>
            <person name="Bloem J."/>
            <person name="Labutti K."/>
            <person name="Salamov A."/>
            <person name="Andreopoulos B."/>
            <person name="Baker S."/>
            <person name="Barry K."/>
            <person name="Bills G."/>
            <person name="Bluhm B."/>
            <person name="Cannon C."/>
            <person name="Castanera R."/>
            <person name="Culley D."/>
            <person name="Daum C."/>
            <person name="Ezra D."/>
            <person name="Gonzalez J."/>
            <person name="Henrissat B."/>
            <person name="Kuo A."/>
            <person name="Liang C."/>
            <person name="Lipzen A."/>
            <person name="Lutzoni F."/>
            <person name="Magnuson J."/>
            <person name="Mondo S."/>
            <person name="Nolan M."/>
            <person name="Ohm R."/>
            <person name="Pangilinan J."/>
            <person name="Park H.-J."/>
            <person name="Ramirez L."/>
            <person name="Alfaro M."/>
            <person name="Sun H."/>
            <person name="Tritt A."/>
            <person name="Yoshinaga Y."/>
            <person name="Zwiers L.-H."/>
            <person name="Turgeon B."/>
            <person name="Goodwin S."/>
            <person name="Spatafora J."/>
            <person name="Crous P."/>
            <person name="Grigoriev I."/>
        </authorList>
    </citation>
    <scope>NUCLEOTIDE SEQUENCE</scope>
    <source>
        <strain evidence="5">HMLAC05119</strain>
    </source>
</reference>